<feature type="compositionally biased region" description="Basic and acidic residues" evidence="1">
    <location>
        <begin position="41"/>
        <end position="59"/>
    </location>
</feature>
<gene>
    <name evidence="2" type="ORF">ACFFX0_22265</name>
</gene>
<keyword evidence="3" id="KW-1185">Reference proteome</keyword>
<protein>
    <submittedName>
        <fullName evidence="2">Uncharacterized protein</fullName>
    </submittedName>
</protein>
<organism evidence="2 3">
    <name type="scientific">Citricoccus parietis</name>
    <dbReference type="NCBI Taxonomy" id="592307"/>
    <lineage>
        <taxon>Bacteria</taxon>
        <taxon>Bacillati</taxon>
        <taxon>Actinomycetota</taxon>
        <taxon>Actinomycetes</taxon>
        <taxon>Micrococcales</taxon>
        <taxon>Micrococcaceae</taxon>
        <taxon>Citricoccus</taxon>
    </lineage>
</organism>
<dbReference type="EMBL" id="JBHMFI010000001">
    <property type="protein sequence ID" value="MFB9073778.1"/>
    <property type="molecule type" value="Genomic_DNA"/>
</dbReference>
<reference evidence="2 3" key="1">
    <citation type="submission" date="2024-09" db="EMBL/GenBank/DDBJ databases">
        <authorList>
            <person name="Sun Q."/>
            <person name="Mori K."/>
        </authorList>
    </citation>
    <scope>NUCLEOTIDE SEQUENCE [LARGE SCALE GENOMIC DNA]</scope>
    <source>
        <strain evidence="2 3">CCM 7609</strain>
    </source>
</reference>
<sequence>MAMSFRVLPCRDDLADLGLGPPPIVPLAVPGRFPRAGQPVAEHDGGEEHEYQHRQECDV</sequence>
<comment type="caution">
    <text evidence="2">The sequence shown here is derived from an EMBL/GenBank/DDBJ whole genome shotgun (WGS) entry which is preliminary data.</text>
</comment>
<name>A0ABV5G4B7_9MICC</name>
<evidence type="ECO:0000313" key="2">
    <source>
        <dbReference type="EMBL" id="MFB9073778.1"/>
    </source>
</evidence>
<proteinExistence type="predicted"/>
<feature type="region of interest" description="Disordered" evidence="1">
    <location>
        <begin position="34"/>
        <end position="59"/>
    </location>
</feature>
<evidence type="ECO:0000256" key="1">
    <source>
        <dbReference type="SAM" id="MobiDB-lite"/>
    </source>
</evidence>
<dbReference type="Proteomes" id="UP001589575">
    <property type="component" value="Unassembled WGS sequence"/>
</dbReference>
<evidence type="ECO:0000313" key="3">
    <source>
        <dbReference type="Proteomes" id="UP001589575"/>
    </source>
</evidence>
<accession>A0ABV5G4B7</accession>